<dbReference type="Pfam" id="PF01103">
    <property type="entry name" value="Omp85"/>
    <property type="match status" value="1"/>
</dbReference>
<dbReference type="Proteomes" id="UP000885759">
    <property type="component" value="Unassembled WGS sequence"/>
</dbReference>
<dbReference type="Gene3D" id="2.40.160.50">
    <property type="entry name" value="membrane protein fhac: a member of the omp85/tpsb transporter family"/>
    <property type="match status" value="1"/>
</dbReference>
<evidence type="ECO:0000256" key="4">
    <source>
        <dbReference type="ARBA" id="ARBA00023136"/>
    </source>
</evidence>
<evidence type="ECO:0000256" key="3">
    <source>
        <dbReference type="ARBA" id="ARBA00022729"/>
    </source>
</evidence>
<evidence type="ECO:0000259" key="6">
    <source>
        <dbReference type="PROSITE" id="PS51779"/>
    </source>
</evidence>
<dbReference type="EMBL" id="DRPZ01000282">
    <property type="protein sequence ID" value="HGY10618.1"/>
    <property type="molecule type" value="Genomic_DNA"/>
</dbReference>
<dbReference type="PROSITE" id="PS51779">
    <property type="entry name" value="POTRA"/>
    <property type="match status" value="1"/>
</dbReference>
<proteinExistence type="predicted"/>
<dbReference type="InterPro" id="IPR034746">
    <property type="entry name" value="POTRA"/>
</dbReference>
<reference evidence="7" key="1">
    <citation type="journal article" date="2020" name="mSystems">
        <title>Genome- and Community-Level Interaction Insights into Carbon Utilization and Element Cycling Functions of Hydrothermarchaeota in Hydrothermal Sediment.</title>
        <authorList>
            <person name="Zhou Z."/>
            <person name="Liu Y."/>
            <person name="Xu W."/>
            <person name="Pan J."/>
            <person name="Luo Z.H."/>
            <person name="Li M."/>
        </authorList>
    </citation>
    <scope>NUCLEOTIDE SEQUENCE [LARGE SCALE GENOMIC DNA]</scope>
    <source>
        <strain evidence="7">HyVt-570</strain>
    </source>
</reference>
<gene>
    <name evidence="7" type="ORF">ENK37_11315</name>
</gene>
<protein>
    <submittedName>
        <fullName evidence="7">Outer membrane protein assembly factor</fullName>
    </submittedName>
</protein>
<dbReference type="PANTHER" id="PTHR12815">
    <property type="entry name" value="SORTING AND ASSEMBLY MACHINERY SAMM50 PROTEIN FAMILY MEMBER"/>
    <property type="match status" value="1"/>
</dbReference>
<evidence type="ECO:0000256" key="5">
    <source>
        <dbReference type="ARBA" id="ARBA00023237"/>
    </source>
</evidence>
<dbReference type="InterPro" id="IPR010827">
    <property type="entry name" value="BamA/TamA_POTRA"/>
</dbReference>
<name>A0A7C4ZHZ6_9DEIN</name>
<evidence type="ECO:0000256" key="1">
    <source>
        <dbReference type="ARBA" id="ARBA00004370"/>
    </source>
</evidence>
<accession>A0A7C4ZHZ6</accession>
<dbReference type="AlphaFoldDB" id="A0A7C4ZHZ6"/>
<evidence type="ECO:0000313" key="7">
    <source>
        <dbReference type="EMBL" id="HGY10618.1"/>
    </source>
</evidence>
<feature type="domain" description="POTRA" evidence="6">
    <location>
        <begin position="18"/>
        <end position="85"/>
    </location>
</feature>
<dbReference type="InterPro" id="IPR039910">
    <property type="entry name" value="D15-like"/>
</dbReference>
<dbReference type="Pfam" id="PF08479">
    <property type="entry name" value="POTRA_2"/>
    <property type="match status" value="1"/>
</dbReference>
<keyword evidence="2" id="KW-0812">Transmembrane</keyword>
<comment type="caution">
    <text evidence="7">The sequence shown here is derived from an EMBL/GenBank/DDBJ whole genome shotgun (WGS) entry which is preliminary data.</text>
</comment>
<keyword evidence="4" id="KW-0472">Membrane</keyword>
<dbReference type="InterPro" id="IPR013686">
    <property type="entry name" value="Polypept-transport_assoc_ShlB"/>
</dbReference>
<dbReference type="GO" id="GO:0019867">
    <property type="term" value="C:outer membrane"/>
    <property type="evidence" value="ECO:0007669"/>
    <property type="project" value="InterPro"/>
</dbReference>
<keyword evidence="3" id="KW-0732">Signal</keyword>
<comment type="subcellular location">
    <subcellularLocation>
        <location evidence="1">Membrane</location>
    </subcellularLocation>
</comment>
<dbReference type="InterPro" id="IPR000184">
    <property type="entry name" value="Bac_surfAg_D15"/>
</dbReference>
<evidence type="ECO:0000256" key="2">
    <source>
        <dbReference type="ARBA" id="ARBA00022692"/>
    </source>
</evidence>
<sequence>MRRYLVPVFLLLGLALAAPLSEIRIEGADPVLTALARVALPIEPGQDTETIDLEAVRAALEESGYFRKVEAALEGSVLVVRLEPNPPIAGVEVKAEAFPPEELARLLGEEFALGPGATFNPVRAREGAERLAAFYRERGFPFTPEVALETRESDAGVQLVYVVKEAPEVREVKLEGASVFPEKELRELFEPLVKEKTFDWKLYRAAVDQVDRRYFEAGYRFSGVDPRRTRLEDGVLTVRVRELKLAEVDATALGGAQPELAVGELLNFDRLLDEVARLSRELEREVNLRLDPVGEDGVRVTLTPGQVRYGKIREVRLEGVSALDPETLEASLRLRPGDLFSPELAQEDFLQIQKAYREAGYEVRPQPDFAFEDGVYVQRVHELRIGGYRLEWLGEHSTKDFVILRELPQPGELFSVPAIREGISNLLRSGLLSEPPAVSTAPGEKPDEVVLVLGLKEAKTTVLAPAVAWSSVEGWSGQATLESKNLWGRAHQASLHLSFGENDAKDNLTLRASYRIPWIWVDYLDFKKVPTSVSLSVYTYPLGNLPLEDAGGNDTGWDYTERRSGVKFSVGRPWSDELENLKVFANLDAEWVYPKLEVYDPDKPSTPDEATARSLLPRPYQSYSIGTSATYSTVENPDFPRQGFALTGSLAYGLNVPYGQPLSHFVPAWITYKTYTIVEDDPRQVFALRASAGVVLGDPPASRVFFLGGTQSEIGTLRGYNPMELSGRYLLGGSLEYRYDFNLQSAISQTVIGIVFADAGSVWNPGGSFDLKTGFGAGVQLNLGYGAVLLPALRFDYGFSADHPSGVFHFRIGPVF</sequence>
<dbReference type="Pfam" id="PF07244">
    <property type="entry name" value="POTRA"/>
    <property type="match status" value="2"/>
</dbReference>
<dbReference type="Gene3D" id="3.10.20.310">
    <property type="entry name" value="membrane protein fhac"/>
    <property type="match status" value="4"/>
</dbReference>
<organism evidence="7">
    <name type="scientific">Oceanithermus profundus</name>
    <dbReference type="NCBI Taxonomy" id="187137"/>
    <lineage>
        <taxon>Bacteria</taxon>
        <taxon>Thermotogati</taxon>
        <taxon>Deinococcota</taxon>
        <taxon>Deinococci</taxon>
        <taxon>Thermales</taxon>
        <taxon>Thermaceae</taxon>
        <taxon>Oceanithermus</taxon>
    </lineage>
</organism>
<dbReference type="PANTHER" id="PTHR12815:SF47">
    <property type="entry name" value="TRANSLOCATION AND ASSEMBLY MODULE SUBUNIT TAMA"/>
    <property type="match status" value="1"/>
</dbReference>
<keyword evidence="5" id="KW-0998">Cell outer membrane</keyword>